<sequence>MKSNIDTTRTAGANFSCLLCLRRQRLQKIYTSNTVATLKYFNYIRWVLILFKILWFKVNGAKRYNDFLDSKKPQSINDWGFLVYEAKLMTLTT</sequence>
<dbReference type="STRING" id="259536.Psyc_1669"/>
<accession>Q4FR41</accession>
<proteinExistence type="predicted"/>
<keyword evidence="2" id="KW-1185">Reference proteome</keyword>
<dbReference type="Proteomes" id="UP000000546">
    <property type="component" value="Chromosome"/>
</dbReference>
<dbReference type="AlphaFoldDB" id="Q4FR41"/>
<dbReference type="EMBL" id="CP000082">
    <property type="protein sequence ID" value="AAZ19517.1"/>
    <property type="molecule type" value="Genomic_DNA"/>
</dbReference>
<evidence type="ECO:0000313" key="1">
    <source>
        <dbReference type="EMBL" id="AAZ19517.1"/>
    </source>
</evidence>
<evidence type="ECO:0000313" key="2">
    <source>
        <dbReference type="Proteomes" id="UP000000546"/>
    </source>
</evidence>
<dbReference type="KEGG" id="par:Psyc_1669"/>
<organism evidence="1 2">
    <name type="scientific">Psychrobacter arcticus (strain DSM 17307 / VKM B-2377 / 273-4)</name>
    <dbReference type="NCBI Taxonomy" id="259536"/>
    <lineage>
        <taxon>Bacteria</taxon>
        <taxon>Pseudomonadati</taxon>
        <taxon>Pseudomonadota</taxon>
        <taxon>Gammaproteobacteria</taxon>
        <taxon>Moraxellales</taxon>
        <taxon>Moraxellaceae</taxon>
        <taxon>Psychrobacter</taxon>
    </lineage>
</organism>
<dbReference type="HOGENOM" id="CLU_2397449_0_0_6"/>
<gene>
    <name evidence="1" type="ordered locus">Psyc_1669</name>
</gene>
<name>Q4FR41_PSYA2</name>
<protein>
    <submittedName>
        <fullName evidence="1">Uncharacterized protein</fullName>
    </submittedName>
</protein>
<reference evidence="1 2" key="1">
    <citation type="journal article" date="2010" name="Appl. Environ. Microbiol.">
        <title>The genome sequence of Psychrobacter arcticus 273-4, a psychroactive Siberian permafrost bacterium, reveals mechanisms for adaptation to low-temperature growth.</title>
        <authorList>
            <person name="Ayala-del-Rio H.L."/>
            <person name="Chain P.S."/>
            <person name="Grzymski J.J."/>
            <person name="Ponder M.A."/>
            <person name="Ivanova N."/>
            <person name="Bergholz P.W."/>
            <person name="Di Bartolo G."/>
            <person name="Hauser L."/>
            <person name="Land M."/>
            <person name="Bakermans C."/>
            <person name="Rodrigues D."/>
            <person name="Klappenbach J."/>
            <person name="Zarka D."/>
            <person name="Larimer F."/>
            <person name="Richardson P."/>
            <person name="Murray A."/>
            <person name="Thomashow M."/>
            <person name="Tiedje J.M."/>
        </authorList>
    </citation>
    <scope>NUCLEOTIDE SEQUENCE [LARGE SCALE GENOMIC DNA]</scope>
    <source>
        <strain evidence="2">DSM 17307 / VKM B-2377 / 273-4</strain>
    </source>
</reference>